<sequence length="112" mass="12940">MEEVITLRDEGSKSIVKDDFSQYVLRAKELRNLIQGSITNLERYNDKLLGILGRLQGDKKDKEESIYVEMAQRRSLVLDRAISMSVKVSVLVLHSRFIVLILEFFTNVFCIC</sequence>
<keyword evidence="1" id="KW-1185">Reference proteome</keyword>
<dbReference type="Proteomes" id="UP000046393">
    <property type="component" value="Unplaced"/>
</dbReference>
<dbReference type="WBParaSite" id="SMUV_0001120301-mRNA-1">
    <property type="protein sequence ID" value="SMUV_0001120301-mRNA-1"/>
    <property type="gene ID" value="SMUV_0001120301"/>
</dbReference>
<evidence type="ECO:0000313" key="2">
    <source>
        <dbReference type="WBParaSite" id="SMUV_0001120301-mRNA-1"/>
    </source>
</evidence>
<accession>A0A0N5B1N4</accession>
<evidence type="ECO:0000313" key="1">
    <source>
        <dbReference type="Proteomes" id="UP000046393"/>
    </source>
</evidence>
<organism evidence="1 2">
    <name type="scientific">Syphacia muris</name>
    <dbReference type="NCBI Taxonomy" id="451379"/>
    <lineage>
        <taxon>Eukaryota</taxon>
        <taxon>Metazoa</taxon>
        <taxon>Ecdysozoa</taxon>
        <taxon>Nematoda</taxon>
        <taxon>Chromadorea</taxon>
        <taxon>Rhabditida</taxon>
        <taxon>Spirurina</taxon>
        <taxon>Oxyuridomorpha</taxon>
        <taxon>Oxyuroidea</taxon>
        <taxon>Oxyuridae</taxon>
        <taxon>Syphacia</taxon>
    </lineage>
</organism>
<reference evidence="2" key="1">
    <citation type="submission" date="2017-02" db="UniProtKB">
        <authorList>
            <consortium name="WormBaseParasite"/>
        </authorList>
    </citation>
    <scope>IDENTIFICATION</scope>
</reference>
<protein>
    <submittedName>
        <fullName evidence="2">IF rod domain-containing protein</fullName>
    </submittedName>
</protein>
<proteinExistence type="predicted"/>
<name>A0A0N5B1N4_9BILA</name>
<dbReference type="AlphaFoldDB" id="A0A0N5B1N4"/>